<keyword evidence="3" id="KW-1185">Reference proteome</keyword>
<dbReference type="Pfam" id="PF03931">
    <property type="entry name" value="Skp1_POZ"/>
    <property type="match status" value="1"/>
</dbReference>
<dbReference type="SUPFAM" id="SSF54695">
    <property type="entry name" value="POZ domain"/>
    <property type="match status" value="1"/>
</dbReference>
<reference evidence="4" key="2">
    <citation type="submission" date="2020-10" db="UniProtKB">
        <authorList>
            <consortium name="WormBaseParasite"/>
        </authorList>
    </citation>
    <scope>IDENTIFICATION</scope>
</reference>
<dbReference type="Proteomes" id="UP000492821">
    <property type="component" value="Unassembled WGS sequence"/>
</dbReference>
<organism evidence="3 4">
    <name type="scientific">Panagrellus redivivus</name>
    <name type="common">Microworm</name>
    <dbReference type="NCBI Taxonomy" id="6233"/>
    <lineage>
        <taxon>Eukaryota</taxon>
        <taxon>Metazoa</taxon>
        <taxon>Ecdysozoa</taxon>
        <taxon>Nematoda</taxon>
        <taxon>Chromadorea</taxon>
        <taxon>Rhabditida</taxon>
        <taxon>Tylenchina</taxon>
        <taxon>Panagrolaimomorpha</taxon>
        <taxon>Panagrolaimoidea</taxon>
        <taxon>Panagrolaimidae</taxon>
        <taxon>Panagrellus</taxon>
    </lineage>
</organism>
<dbReference type="InterPro" id="IPR001232">
    <property type="entry name" value="SKP1-like"/>
</dbReference>
<name>A0A7E4ZUB5_PANRE</name>
<comment type="similarity">
    <text evidence="1">Belongs to the SKP1 family.</text>
</comment>
<reference evidence="3" key="1">
    <citation type="journal article" date="2013" name="Genetics">
        <title>The draft genome and transcriptome of Panagrellus redivivus are shaped by the harsh demands of a free-living lifestyle.</title>
        <authorList>
            <person name="Srinivasan J."/>
            <person name="Dillman A.R."/>
            <person name="Macchietto M.G."/>
            <person name="Heikkinen L."/>
            <person name="Lakso M."/>
            <person name="Fracchia K.M."/>
            <person name="Antoshechkin I."/>
            <person name="Mortazavi A."/>
            <person name="Wong G."/>
            <person name="Sternberg P.W."/>
        </authorList>
    </citation>
    <scope>NUCLEOTIDE SEQUENCE [LARGE SCALE GENOMIC DNA]</scope>
    <source>
        <strain evidence="3">MT8872</strain>
    </source>
</reference>
<dbReference type="GO" id="GO:0006511">
    <property type="term" value="P:ubiquitin-dependent protein catabolic process"/>
    <property type="evidence" value="ECO:0007669"/>
    <property type="project" value="InterPro"/>
</dbReference>
<evidence type="ECO:0000313" key="3">
    <source>
        <dbReference type="Proteomes" id="UP000492821"/>
    </source>
</evidence>
<dbReference type="InterPro" id="IPR016073">
    <property type="entry name" value="Skp1_comp_POZ"/>
</dbReference>
<dbReference type="InterPro" id="IPR011333">
    <property type="entry name" value="SKP1/BTB/POZ_sf"/>
</dbReference>
<proteinExistence type="inferred from homology"/>
<feature type="domain" description="SKP1 component POZ" evidence="2">
    <location>
        <begin position="13"/>
        <end position="70"/>
    </location>
</feature>
<protein>
    <submittedName>
        <fullName evidence="4">Skp1_POZ domain-containing protein</fullName>
    </submittedName>
</protein>
<sequence length="158" mass="18805">MPRNRKSLPYSEFKIITKDDECFTIGKLELLQMNVLKHLFIDVTADNNEVKLHNISSTSFKIIVDYAKLYLHDDHYAVREIGPHTLHLKDYTFLKNYEEHFNELLVATDYLDFPRLMDAILLYIREYFVIGHTQESLCHNLGLHPKPNKKEMDELHKW</sequence>
<dbReference type="Gene3D" id="3.30.710.10">
    <property type="entry name" value="Potassium Channel Kv1.1, Chain A"/>
    <property type="match status" value="1"/>
</dbReference>
<dbReference type="WBParaSite" id="Pan_g17967.t1">
    <property type="protein sequence ID" value="Pan_g17967.t1"/>
    <property type="gene ID" value="Pan_g17967"/>
</dbReference>
<evidence type="ECO:0000256" key="1">
    <source>
        <dbReference type="ARBA" id="ARBA00009993"/>
    </source>
</evidence>
<evidence type="ECO:0000259" key="2">
    <source>
        <dbReference type="Pfam" id="PF03931"/>
    </source>
</evidence>
<dbReference type="SMART" id="SM00512">
    <property type="entry name" value="Skp1"/>
    <property type="match status" value="1"/>
</dbReference>
<accession>A0A7E4ZUB5</accession>
<evidence type="ECO:0000313" key="4">
    <source>
        <dbReference type="WBParaSite" id="Pan_g17967.t1"/>
    </source>
</evidence>
<dbReference type="AlphaFoldDB" id="A0A7E4ZUB5"/>